<evidence type="ECO:0000256" key="4">
    <source>
        <dbReference type="ARBA" id="ARBA00022786"/>
    </source>
</evidence>
<dbReference type="CDD" id="cd01989">
    <property type="entry name" value="USP_STK_Ubox_N"/>
    <property type="match status" value="1"/>
</dbReference>
<gene>
    <name evidence="9" type="ORF">ACMD2_04237</name>
</gene>
<comment type="caution">
    <text evidence="9">The sequence shown here is derived from an EMBL/GenBank/DDBJ whole genome shotgun (WGS) entry which is preliminary data.</text>
</comment>
<accession>A0A199VS34</accession>
<evidence type="ECO:0000313" key="9">
    <source>
        <dbReference type="EMBL" id="OAY79813.1"/>
    </source>
</evidence>
<protein>
    <recommendedName>
        <fullName evidence="2">RING-type E3 ubiquitin transferase</fullName>
        <ecNumber evidence="2">2.3.2.27</ecNumber>
    </recommendedName>
</protein>
<dbReference type="AlphaFoldDB" id="A0A199VS34"/>
<dbReference type="InterPro" id="IPR006016">
    <property type="entry name" value="UspA"/>
</dbReference>
<dbReference type="STRING" id="4615.A0A199VS34"/>
<dbReference type="PANTHER" id="PTHR45647">
    <property type="entry name" value="OS02G0152300 PROTEIN"/>
    <property type="match status" value="1"/>
</dbReference>
<evidence type="ECO:0000313" key="10">
    <source>
        <dbReference type="Proteomes" id="UP000092600"/>
    </source>
</evidence>
<feature type="coiled-coil region" evidence="6">
    <location>
        <begin position="392"/>
        <end position="438"/>
    </location>
</feature>
<dbReference type="InterPro" id="IPR008271">
    <property type="entry name" value="Ser/Thr_kinase_AS"/>
</dbReference>
<evidence type="ECO:0000256" key="1">
    <source>
        <dbReference type="ARBA" id="ARBA00000900"/>
    </source>
</evidence>
<reference evidence="9 10" key="1">
    <citation type="journal article" date="2016" name="DNA Res.">
        <title>The draft genome of MD-2 pineapple using hybrid error correction of long reads.</title>
        <authorList>
            <person name="Redwan R.M."/>
            <person name="Saidin A."/>
            <person name="Kumar S.V."/>
        </authorList>
    </citation>
    <scope>NUCLEOTIDE SEQUENCE [LARGE SCALE GENOMIC DNA]</scope>
    <source>
        <strain evidence="10">cv. MD2</strain>
        <tissue evidence="9">Leaf</tissue>
    </source>
</reference>
<dbReference type="Gene3D" id="3.40.50.620">
    <property type="entry name" value="HUPs"/>
    <property type="match status" value="1"/>
</dbReference>
<dbReference type="InterPro" id="IPR014729">
    <property type="entry name" value="Rossmann-like_a/b/a_fold"/>
</dbReference>
<keyword evidence="5" id="KW-0067">ATP-binding</keyword>
<dbReference type="FunFam" id="3.30.200.20:FF:000162">
    <property type="entry name" value="Adenine nucleotide alpha hydrolase-like domain kinase"/>
    <property type="match status" value="1"/>
</dbReference>
<keyword evidence="6" id="KW-0175">Coiled coil</keyword>
<comment type="catalytic activity">
    <reaction evidence="1">
        <text>S-ubiquitinyl-[E2 ubiquitin-conjugating enzyme]-L-cysteine + [acceptor protein]-L-lysine = [E2 ubiquitin-conjugating enzyme]-L-cysteine + N(6)-ubiquitinyl-[acceptor protein]-L-lysine.</text>
        <dbReference type="EC" id="2.3.2.27"/>
    </reaction>
</comment>
<dbReference type="InterPro" id="IPR011009">
    <property type="entry name" value="Kinase-like_dom_sf"/>
</dbReference>
<evidence type="ECO:0000256" key="6">
    <source>
        <dbReference type="SAM" id="Coils"/>
    </source>
</evidence>
<dbReference type="InterPro" id="IPR051348">
    <property type="entry name" value="U-box_ubiquitin_ligases"/>
</dbReference>
<dbReference type="PANTHER" id="PTHR45647:SF132">
    <property type="entry name" value="KINASE WITH ADENINE NUCLEOTIDE ALPHA HYDROLASES-LIKE DOMAIN-CONTAINING PROTEIN"/>
    <property type="match status" value="1"/>
</dbReference>
<dbReference type="GO" id="GO:0061630">
    <property type="term" value="F:ubiquitin protein ligase activity"/>
    <property type="evidence" value="ECO:0007669"/>
    <property type="project" value="UniProtKB-EC"/>
</dbReference>
<dbReference type="GO" id="GO:0005524">
    <property type="term" value="F:ATP binding"/>
    <property type="evidence" value="ECO:0007669"/>
    <property type="project" value="UniProtKB-KW"/>
</dbReference>
<name>A0A199VS34_ANACO</name>
<evidence type="ECO:0000256" key="5">
    <source>
        <dbReference type="ARBA" id="ARBA00022840"/>
    </source>
</evidence>
<evidence type="ECO:0000256" key="2">
    <source>
        <dbReference type="ARBA" id="ARBA00012483"/>
    </source>
</evidence>
<dbReference type="EMBL" id="LSRQ01000999">
    <property type="protein sequence ID" value="OAY79813.1"/>
    <property type="molecule type" value="Genomic_DNA"/>
</dbReference>
<sequence>MGKYNPDVKEGEVGFPLVALAIDKDKGSQNALKWAIDNLLSKGQTLVLVHVNTKVSSFRSQEDPGGFKQPTDPHTKEIYLPFRCYCTRKDNLIQTDRKFHMEHQDSDRRTQIHCKDVVLEDTDIAKAIIEFAAHAAIEKLVVGAPSKGGFIRRFKNTDIPTHISKGAPDFCTVYVISKSKVFSVRNAVRPAPAVSPLRAQIQPQPTPQPNPTIQNMRAPKGEFLSSTQKYHPTKFYNGFYALMPGDSACNTPLLQQKESIKSPFTRGLRGSTAKSYADFAFMDSSSDISFVSSGRPSVDRYQYPPRLSSGSEGLDRSFETVRTPQTSVDSYSTRNDFSSFSQSSGGRGCGIRDEEAEATAKANNGYAMELHRWKVGEEQRLEEARVAEGTALALAEKEKAKCKAAIEAAEASQRIAELEAQKRINAEMNALKEAEENERAFDAFKHTVRYRKYTIEEIELATDYFSEDRKIGEGGYGPVFKCYLDHTPVAVKVLRPDAAQGRAQFQQEVEILSCIRHPNMVLLLGACPEYGCLVYENMLNGSLEDRLFRYRGSSSPAGPPPPPLLWPHRFRIAAEVATALLFLHQTKPEPLVHRDLKPANVLLDRHLVSKIGDVGLARLVPPPVADAVTQYRITAAAGTFCYIDPEYQQTGMLGVKSDVYSLGIMILQILTAKPPMGLAHHVERAMEEGRFAEVLDAAAGEWPVDEARRMAEVGLRCAELRRKDRPDLATVVLPELDRLRAVAEESMPQYGGMAAGSSAHSSPLHSQVSQYVMSDPLLNQSGYSSRTHSSGSSIAGRRSDVITPQGGVDKTRTIIRAKSEGWIERGEGVEKESVLTSHTHHKMTQTNPSLAFIELLRRVTWQYWLIDNKRKDYLIQRNTMGTSDSLAMYSFIHSISNAQPSDI</sequence>
<evidence type="ECO:0000256" key="3">
    <source>
        <dbReference type="ARBA" id="ARBA00022741"/>
    </source>
</evidence>
<dbReference type="Gene3D" id="1.10.510.10">
    <property type="entry name" value="Transferase(Phosphotransferase) domain 1"/>
    <property type="match status" value="1"/>
</dbReference>
<evidence type="ECO:0000259" key="8">
    <source>
        <dbReference type="PROSITE" id="PS50011"/>
    </source>
</evidence>
<feature type="region of interest" description="Disordered" evidence="7">
    <location>
        <begin position="782"/>
        <end position="805"/>
    </location>
</feature>
<keyword evidence="4" id="KW-0833">Ubl conjugation pathway</keyword>
<dbReference type="Gene3D" id="3.30.200.20">
    <property type="entry name" value="Phosphorylase Kinase, domain 1"/>
    <property type="match status" value="1"/>
</dbReference>
<proteinExistence type="predicted"/>
<dbReference type="PROSITE" id="PS50011">
    <property type="entry name" value="PROTEIN_KINASE_DOM"/>
    <property type="match status" value="1"/>
</dbReference>
<dbReference type="GO" id="GO:0004672">
    <property type="term" value="F:protein kinase activity"/>
    <property type="evidence" value="ECO:0007669"/>
    <property type="project" value="InterPro"/>
</dbReference>
<dbReference type="Pfam" id="PF00582">
    <property type="entry name" value="Usp"/>
    <property type="match status" value="1"/>
</dbReference>
<dbReference type="PROSITE" id="PS00108">
    <property type="entry name" value="PROTEIN_KINASE_ST"/>
    <property type="match status" value="1"/>
</dbReference>
<dbReference type="SUPFAM" id="SSF56112">
    <property type="entry name" value="Protein kinase-like (PK-like)"/>
    <property type="match status" value="1"/>
</dbReference>
<evidence type="ECO:0000256" key="7">
    <source>
        <dbReference type="SAM" id="MobiDB-lite"/>
    </source>
</evidence>
<feature type="compositionally biased region" description="Low complexity" evidence="7">
    <location>
        <begin position="782"/>
        <end position="796"/>
    </location>
</feature>
<organism evidence="9 10">
    <name type="scientific">Ananas comosus</name>
    <name type="common">Pineapple</name>
    <name type="synonym">Ananas ananas</name>
    <dbReference type="NCBI Taxonomy" id="4615"/>
    <lineage>
        <taxon>Eukaryota</taxon>
        <taxon>Viridiplantae</taxon>
        <taxon>Streptophyta</taxon>
        <taxon>Embryophyta</taxon>
        <taxon>Tracheophyta</taxon>
        <taxon>Spermatophyta</taxon>
        <taxon>Magnoliopsida</taxon>
        <taxon>Liliopsida</taxon>
        <taxon>Poales</taxon>
        <taxon>Bromeliaceae</taxon>
        <taxon>Bromelioideae</taxon>
        <taxon>Ananas</taxon>
    </lineage>
</organism>
<dbReference type="SMART" id="SM00220">
    <property type="entry name" value="S_TKc"/>
    <property type="match status" value="1"/>
</dbReference>
<keyword evidence="3" id="KW-0547">Nucleotide-binding</keyword>
<feature type="region of interest" description="Disordered" evidence="7">
    <location>
        <begin position="306"/>
        <end position="350"/>
    </location>
</feature>
<dbReference type="InterPro" id="IPR000719">
    <property type="entry name" value="Prot_kinase_dom"/>
</dbReference>
<dbReference type="Pfam" id="PF00069">
    <property type="entry name" value="Pkinase"/>
    <property type="match status" value="1"/>
</dbReference>
<dbReference type="Proteomes" id="UP000092600">
    <property type="component" value="Unassembled WGS sequence"/>
</dbReference>
<dbReference type="EC" id="2.3.2.27" evidence="2"/>
<dbReference type="SUPFAM" id="SSF52402">
    <property type="entry name" value="Adenine nucleotide alpha hydrolases-like"/>
    <property type="match status" value="1"/>
</dbReference>
<feature type="compositionally biased region" description="Polar residues" evidence="7">
    <location>
        <begin position="320"/>
        <end position="337"/>
    </location>
</feature>
<feature type="domain" description="Protein kinase" evidence="8">
    <location>
        <begin position="465"/>
        <end position="736"/>
    </location>
</feature>